<evidence type="ECO:0000256" key="1">
    <source>
        <dbReference type="ARBA" id="ARBA00007572"/>
    </source>
</evidence>
<dbReference type="GO" id="GO:0003677">
    <property type="term" value="F:DNA binding"/>
    <property type="evidence" value="ECO:0007669"/>
    <property type="project" value="InterPro"/>
</dbReference>
<keyword evidence="3 18" id="KW-0436">Ligase</keyword>
<dbReference type="SUPFAM" id="SSF117018">
    <property type="entry name" value="ATP-dependent DNA ligase DNA-binding domain"/>
    <property type="match status" value="1"/>
</dbReference>
<dbReference type="InterPro" id="IPR012340">
    <property type="entry name" value="NA-bd_OB-fold"/>
</dbReference>
<dbReference type="CDD" id="cd07900">
    <property type="entry name" value="Adenylation_DNA_ligase_I_Euk"/>
    <property type="match status" value="1"/>
</dbReference>
<sequence>MQCSILDLVGKKGQETGSARRGTGGEPARKRKTAPEPEQELPKLDPTRPSLPFGTLSKYWEKIEQTSKRLEKLRLLTGLLLEVYLTFPDDLLTTILLTTNQLREPWSELPKILTFADSNLQKAVAQTFNTDLTRVRTLVKEKGDLGDVAQALKATMCYAFVKPKELTVNGVYSKLLLMADTMGSRSLDEKSKLISDLLFNGSSLDTRYVCRLVLGKFRLGMQKKTVIASLADFLCGIILCYRRKVSGVSDVDKLLDAIYAYGKITQKKHLDEKEVVSDPSSDLTEVPDGDADGDGDDDDVNLDPINQVEQKTTAETRDQEQHLLITDPHLRQLCHGLVDKAYSFCPSLEVLVQTFMTNTEEKIQGILNAVNSITIRPGVPIQVMLAKAAASYDEVHRAVGESTEFLAEYKYDGYRAQVHYDATTGCRRLFARSLEDMSKRFPEVISTCIEAFEAAGGGSSFILDGEICAVDPENGAILPFQLLSRRSKNASEEKNTVYPTVLFVFDLLYLNQEDQLSVGLLTRQEHLRTHFKALPRRFEYATGRLFKGIDDLGCFLEEAVQARTEGLIIKLTHGSDSYYRPDERSHAWLKLKKDYLDACGDSFDLVPIAAWMGAGKRTNFFGAYLLAAYNENTDCWETVCQLGTGFSDAYLIEMHTYFQTRCLPEKHRTVSARPSKAPDAWFDPEDSVVWEVRCANLSLSTVHTLCWSQYEEGRGIALRLPRLIRSRGDKKPMDCTKADVIAHAFAQQPERLGTTNEAI</sequence>
<dbReference type="SUPFAM" id="SSF56091">
    <property type="entry name" value="DNA ligase/mRNA capping enzyme, catalytic domain"/>
    <property type="match status" value="1"/>
</dbReference>
<evidence type="ECO:0000256" key="8">
    <source>
        <dbReference type="ARBA" id="ARBA00022840"/>
    </source>
</evidence>
<feature type="region of interest" description="Disordered" evidence="16">
    <location>
        <begin position="1"/>
        <end position="50"/>
    </location>
</feature>
<keyword evidence="11" id="KW-0131">Cell cycle</keyword>
<comment type="catalytic activity">
    <reaction evidence="12">
        <text>ATP + (deoxyribonucleotide)n-3'-hydroxyl + 5'-phospho-(deoxyribonucleotide)m = (deoxyribonucleotide)n+m + AMP + diphosphate.</text>
        <dbReference type="EC" id="6.5.1.1"/>
    </reaction>
</comment>
<comment type="similarity">
    <text evidence="1 15">Belongs to the ATP-dependent DNA ligase family.</text>
</comment>
<dbReference type="GO" id="GO:0006273">
    <property type="term" value="P:lagging strand elongation"/>
    <property type="evidence" value="ECO:0007669"/>
    <property type="project" value="TreeGrafter"/>
</dbReference>
<evidence type="ECO:0000256" key="12">
    <source>
        <dbReference type="ARBA" id="ARBA00034003"/>
    </source>
</evidence>
<evidence type="ECO:0000256" key="7">
    <source>
        <dbReference type="ARBA" id="ARBA00022763"/>
    </source>
</evidence>
<proteinExistence type="inferred from homology"/>
<dbReference type="Gene3D" id="3.30.470.30">
    <property type="entry name" value="DNA ligase/mRNA capping enzyme"/>
    <property type="match status" value="1"/>
</dbReference>
<dbReference type="InterPro" id="IPR050191">
    <property type="entry name" value="ATP-dep_DNA_ligase"/>
</dbReference>
<dbReference type="Pfam" id="PF04679">
    <property type="entry name" value="DNA_ligase_A_C"/>
    <property type="match status" value="1"/>
</dbReference>
<keyword evidence="4" id="KW-0132">Cell division</keyword>
<organism evidence="18 19">
    <name type="scientific">Giardia muris</name>
    <dbReference type="NCBI Taxonomy" id="5742"/>
    <lineage>
        <taxon>Eukaryota</taxon>
        <taxon>Metamonada</taxon>
        <taxon>Diplomonadida</taxon>
        <taxon>Hexamitidae</taxon>
        <taxon>Giardiinae</taxon>
        <taxon>Giardia</taxon>
    </lineage>
</organism>
<dbReference type="GO" id="GO:0005739">
    <property type="term" value="C:mitochondrion"/>
    <property type="evidence" value="ECO:0007669"/>
    <property type="project" value="TreeGrafter"/>
</dbReference>
<feature type="compositionally biased region" description="Acidic residues" evidence="16">
    <location>
        <begin position="285"/>
        <end position="301"/>
    </location>
</feature>
<evidence type="ECO:0000256" key="10">
    <source>
        <dbReference type="ARBA" id="ARBA00023204"/>
    </source>
</evidence>
<evidence type="ECO:0000256" key="2">
    <source>
        <dbReference type="ARBA" id="ARBA00012727"/>
    </source>
</evidence>
<dbReference type="Pfam" id="PF04675">
    <property type="entry name" value="DNA_ligase_A_N"/>
    <property type="match status" value="1"/>
</dbReference>
<dbReference type="PANTHER" id="PTHR45674:SF4">
    <property type="entry name" value="DNA LIGASE 1"/>
    <property type="match status" value="1"/>
</dbReference>
<dbReference type="AlphaFoldDB" id="A0A4Z1SXR2"/>
<dbReference type="PROSITE" id="PS50160">
    <property type="entry name" value="DNA_LIGASE_A3"/>
    <property type="match status" value="1"/>
</dbReference>
<evidence type="ECO:0000256" key="11">
    <source>
        <dbReference type="ARBA" id="ARBA00023306"/>
    </source>
</evidence>
<dbReference type="Pfam" id="PF01068">
    <property type="entry name" value="DNA_ligase_A_M"/>
    <property type="match status" value="1"/>
</dbReference>
<dbReference type="Gene3D" id="2.40.50.140">
    <property type="entry name" value="Nucleic acid-binding proteins"/>
    <property type="match status" value="1"/>
</dbReference>
<dbReference type="Gene3D" id="1.10.3260.10">
    <property type="entry name" value="DNA ligase, ATP-dependent, N-terminal domain"/>
    <property type="match status" value="1"/>
</dbReference>
<dbReference type="EMBL" id="VDLU01000005">
    <property type="protein sequence ID" value="TNJ26473.1"/>
    <property type="molecule type" value="Genomic_DNA"/>
</dbReference>
<dbReference type="GO" id="GO:0003910">
    <property type="term" value="F:DNA ligase (ATP) activity"/>
    <property type="evidence" value="ECO:0007669"/>
    <property type="project" value="UniProtKB-EC"/>
</dbReference>
<dbReference type="VEuPathDB" id="GiardiaDB:GMRT_13943"/>
<dbReference type="InterPro" id="IPR012308">
    <property type="entry name" value="DNA_ligase_ATP-dep_N"/>
</dbReference>
<dbReference type="GO" id="GO:0006281">
    <property type="term" value="P:DNA repair"/>
    <property type="evidence" value="ECO:0007669"/>
    <property type="project" value="UniProtKB-KW"/>
</dbReference>
<dbReference type="GO" id="GO:0051301">
    <property type="term" value="P:cell division"/>
    <property type="evidence" value="ECO:0007669"/>
    <property type="project" value="UniProtKB-KW"/>
</dbReference>
<evidence type="ECO:0000256" key="14">
    <source>
        <dbReference type="ARBA" id="ARBA00041666"/>
    </source>
</evidence>
<dbReference type="PANTHER" id="PTHR45674">
    <property type="entry name" value="DNA LIGASE 1/3 FAMILY MEMBER"/>
    <property type="match status" value="1"/>
</dbReference>
<dbReference type="FunFam" id="2.40.50.140:FF:000062">
    <property type="entry name" value="DNA ligase"/>
    <property type="match status" value="1"/>
</dbReference>
<dbReference type="NCBIfam" id="TIGR00574">
    <property type="entry name" value="dnl1"/>
    <property type="match status" value="1"/>
</dbReference>
<dbReference type="InterPro" id="IPR036599">
    <property type="entry name" value="DNA_ligase_N_sf"/>
</dbReference>
<feature type="region of interest" description="Disordered" evidence="16">
    <location>
        <begin position="274"/>
        <end position="303"/>
    </location>
</feature>
<name>A0A4Z1SXR2_GIAMU</name>
<gene>
    <name evidence="18" type="ORF">GMRT_13943</name>
</gene>
<protein>
    <recommendedName>
        <fullName evidence="13">DNA ligase 1</fullName>
        <ecNumber evidence="2">6.5.1.1</ecNumber>
    </recommendedName>
    <alternativeName>
        <fullName evidence="14">DNA ligase I</fullName>
    </alternativeName>
</protein>
<evidence type="ECO:0000256" key="5">
    <source>
        <dbReference type="ARBA" id="ARBA00022705"/>
    </source>
</evidence>
<evidence type="ECO:0000313" key="18">
    <source>
        <dbReference type="EMBL" id="TNJ26473.1"/>
    </source>
</evidence>
<dbReference type="GO" id="GO:0005634">
    <property type="term" value="C:nucleus"/>
    <property type="evidence" value="ECO:0007669"/>
    <property type="project" value="TreeGrafter"/>
</dbReference>
<evidence type="ECO:0000259" key="17">
    <source>
        <dbReference type="PROSITE" id="PS50160"/>
    </source>
</evidence>
<dbReference type="InterPro" id="IPR000977">
    <property type="entry name" value="DNA_ligase_ATP-dep"/>
</dbReference>
<dbReference type="GO" id="GO:0071897">
    <property type="term" value="P:DNA biosynthetic process"/>
    <property type="evidence" value="ECO:0007669"/>
    <property type="project" value="InterPro"/>
</dbReference>
<keyword evidence="10" id="KW-0234">DNA repair</keyword>
<dbReference type="OrthoDB" id="206088at2759"/>
<evidence type="ECO:0000313" key="19">
    <source>
        <dbReference type="Proteomes" id="UP000315496"/>
    </source>
</evidence>
<evidence type="ECO:0000256" key="4">
    <source>
        <dbReference type="ARBA" id="ARBA00022618"/>
    </source>
</evidence>
<dbReference type="GO" id="GO:0005524">
    <property type="term" value="F:ATP binding"/>
    <property type="evidence" value="ECO:0007669"/>
    <property type="project" value="UniProtKB-KW"/>
</dbReference>
<dbReference type="SUPFAM" id="SSF50249">
    <property type="entry name" value="Nucleic acid-binding proteins"/>
    <property type="match status" value="1"/>
</dbReference>
<evidence type="ECO:0000256" key="15">
    <source>
        <dbReference type="RuleBase" id="RU004196"/>
    </source>
</evidence>
<dbReference type="CDD" id="cd07969">
    <property type="entry name" value="OBF_DNA_ligase_I"/>
    <property type="match status" value="1"/>
</dbReference>
<keyword evidence="6" id="KW-0547">Nucleotide-binding</keyword>
<feature type="domain" description="ATP-dependent DNA ligase family profile" evidence="17">
    <location>
        <begin position="493"/>
        <end position="630"/>
    </location>
</feature>
<keyword evidence="8" id="KW-0067">ATP-binding</keyword>
<evidence type="ECO:0000256" key="9">
    <source>
        <dbReference type="ARBA" id="ARBA00023172"/>
    </source>
</evidence>
<keyword evidence="5" id="KW-0235">DNA replication</keyword>
<dbReference type="InterPro" id="IPR012310">
    <property type="entry name" value="DNA_ligase_ATP-dep_cent"/>
</dbReference>
<evidence type="ECO:0000256" key="16">
    <source>
        <dbReference type="SAM" id="MobiDB-lite"/>
    </source>
</evidence>
<accession>A0A4Z1SXR2</accession>
<keyword evidence="19" id="KW-1185">Reference proteome</keyword>
<evidence type="ECO:0000256" key="13">
    <source>
        <dbReference type="ARBA" id="ARBA00041131"/>
    </source>
</evidence>
<dbReference type="Proteomes" id="UP000315496">
    <property type="component" value="Chromosome 5"/>
</dbReference>
<dbReference type="InterPro" id="IPR012309">
    <property type="entry name" value="DNA_ligase_ATP-dep_C"/>
</dbReference>
<reference evidence="18 19" key="1">
    <citation type="submission" date="2019-05" db="EMBL/GenBank/DDBJ databases">
        <title>The compact genome of Giardia muris reveals important steps in the evolution of intestinal protozoan parasites.</title>
        <authorList>
            <person name="Xu F."/>
            <person name="Jimenez-Gonzalez A."/>
            <person name="Einarsson E."/>
            <person name="Astvaldsson A."/>
            <person name="Peirasmaki D."/>
            <person name="Eckmann L."/>
            <person name="Andersson J.O."/>
            <person name="Svard S.G."/>
            <person name="Jerlstrom-Hultqvist J."/>
        </authorList>
    </citation>
    <scope>NUCLEOTIDE SEQUENCE [LARGE SCALE GENOMIC DNA]</scope>
    <source>
        <strain evidence="18 19">Roberts-Thomson</strain>
    </source>
</reference>
<evidence type="ECO:0000256" key="6">
    <source>
        <dbReference type="ARBA" id="ARBA00022741"/>
    </source>
</evidence>
<keyword evidence="9" id="KW-0233">DNA recombination</keyword>
<keyword evidence="7" id="KW-0227">DNA damage</keyword>
<evidence type="ECO:0000256" key="3">
    <source>
        <dbReference type="ARBA" id="ARBA00022598"/>
    </source>
</evidence>
<comment type="caution">
    <text evidence="18">The sequence shown here is derived from an EMBL/GenBank/DDBJ whole genome shotgun (WGS) entry which is preliminary data.</text>
</comment>
<dbReference type="GO" id="GO:0006310">
    <property type="term" value="P:DNA recombination"/>
    <property type="evidence" value="ECO:0007669"/>
    <property type="project" value="UniProtKB-KW"/>
</dbReference>
<dbReference type="EC" id="6.5.1.1" evidence="2"/>